<organism evidence="6 7">
    <name type="scientific">Heterorhabditis bacteriophora</name>
    <name type="common">Entomopathogenic nematode worm</name>
    <dbReference type="NCBI Taxonomy" id="37862"/>
    <lineage>
        <taxon>Eukaryota</taxon>
        <taxon>Metazoa</taxon>
        <taxon>Ecdysozoa</taxon>
        <taxon>Nematoda</taxon>
        <taxon>Chromadorea</taxon>
        <taxon>Rhabditida</taxon>
        <taxon>Rhabditina</taxon>
        <taxon>Rhabditomorpha</taxon>
        <taxon>Strongyloidea</taxon>
        <taxon>Heterorhabditidae</taxon>
        <taxon>Heterorhabditis</taxon>
    </lineage>
</organism>
<comment type="subcellular location">
    <subcellularLocation>
        <location evidence="1">Membrane</location>
        <topology evidence="1">Multi-pass membrane protein</topology>
    </subcellularLocation>
</comment>
<feature type="transmembrane region" description="Helical" evidence="5">
    <location>
        <begin position="98"/>
        <end position="119"/>
    </location>
</feature>
<keyword evidence="4 5" id="KW-0472">Membrane</keyword>
<feature type="transmembrane region" description="Helical" evidence="5">
    <location>
        <begin position="253"/>
        <end position="272"/>
    </location>
</feature>
<evidence type="ECO:0000256" key="4">
    <source>
        <dbReference type="ARBA" id="ARBA00023136"/>
    </source>
</evidence>
<reference evidence="7" key="1">
    <citation type="submission" date="2016-11" db="UniProtKB">
        <authorList>
            <consortium name="WormBaseParasite"/>
        </authorList>
    </citation>
    <scope>IDENTIFICATION</scope>
</reference>
<dbReference type="WBParaSite" id="Hba_11282">
    <property type="protein sequence ID" value="Hba_11282"/>
    <property type="gene ID" value="Hba_11282"/>
</dbReference>
<name>A0A1I7X1H1_HETBA</name>
<evidence type="ECO:0000313" key="7">
    <source>
        <dbReference type="WBParaSite" id="Hba_11282"/>
    </source>
</evidence>
<keyword evidence="6" id="KW-1185">Reference proteome</keyword>
<feature type="transmembrane region" description="Helical" evidence="5">
    <location>
        <begin position="157"/>
        <end position="176"/>
    </location>
</feature>
<keyword evidence="3 5" id="KW-1133">Transmembrane helix</keyword>
<dbReference type="PANTHER" id="PTHR17920:SF3">
    <property type="entry name" value="TRANSMEMBRANE AND COILED-COIL DOMAIN-CONTAINING PROTEIN 4"/>
    <property type="match status" value="1"/>
</dbReference>
<evidence type="ECO:0000256" key="1">
    <source>
        <dbReference type="ARBA" id="ARBA00004141"/>
    </source>
</evidence>
<protein>
    <submittedName>
        <fullName evidence="7">DUF4781 domain-containing protein</fullName>
    </submittedName>
</protein>
<dbReference type="InterPro" id="IPR007941">
    <property type="entry name" value="DUF726"/>
</dbReference>
<dbReference type="Pfam" id="PF05277">
    <property type="entry name" value="DUF726"/>
    <property type="match status" value="1"/>
</dbReference>
<feature type="transmembrane region" description="Helical" evidence="5">
    <location>
        <begin position="131"/>
        <end position="151"/>
    </location>
</feature>
<dbReference type="Proteomes" id="UP000095283">
    <property type="component" value="Unplaced"/>
</dbReference>
<dbReference type="PANTHER" id="PTHR17920">
    <property type="entry name" value="TRANSMEMBRANE AND COILED-COIL DOMAIN-CONTAINING PROTEIN 4 TMCO4"/>
    <property type="match status" value="1"/>
</dbReference>
<evidence type="ECO:0000256" key="2">
    <source>
        <dbReference type="ARBA" id="ARBA00022692"/>
    </source>
</evidence>
<accession>A0A1I7X1H1</accession>
<sequence length="415" mass="45958">MINGTFPQRNNSINNITNEEVNAVLQTTSRFAFADLITVVLRLDFWDDTDPNTMLGYRYSSASSHNSSLYIIFKFYIFQIENSLASTILDEQFVESKLVFKTNSFIIYYLYINVIFYYYSFDCLQYRLTGGLAAPLVAAGAGVLIGSSAVAGLATTAGAAVLGTTFGVAGAGLAGYKMKKRVGEIEEFSVESLSDGTSLQCSLVVSGWIDKDTSPDIYTLRYESKYLVELGKAIDYLMGFAVSIAIQQTLMETALAGLVSAIAWPVAIVSAASVLDNPWNVCIARSAEVSFLVLSLIFKKIQGRASTLSLHERGQIKAPATAGYTVKQTDDVLMSSRKAIHKWNNREKGTILRTASNSTNEIRMTRGIDASESLVWKVPNKSPNIVRVRMKNYPELTQAHKNELRRWTRIFMRYG</sequence>
<keyword evidence="2 5" id="KW-0812">Transmembrane</keyword>
<proteinExistence type="predicted"/>
<evidence type="ECO:0000313" key="6">
    <source>
        <dbReference type="Proteomes" id="UP000095283"/>
    </source>
</evidence>
<dbReference type="AlphaFoldDB" id="A0A1I7X1H1"/>
<dbReference type="GO" id="GO:0016020">
    <property type="term" value="C:membrane"/>
    <property type="evidence" value="ECO:0007669"/>
    <property type="project" value="UniProtKB-SubCell"/>
</dbReference>
<evidence type="ECO:0000256" key="5">
    <source>
        <dbReference type="SAM" id="Phobius"/>
    </source>
</evidence>
<evidence type="ECO:0000256" key="3">
    <source>
        <dbReference type="ARBA" id="ARBA00022989"/>
    </source>
</evidence>